<sequence length="289" mass="32498">MSLARSAVIALGLYASLASAQAQTPDITSIMARVAANADRAEAERVRYTYVQHADVASRRGHKVLCREVTDSRVTPTAQGSGQQLLTLDGRVWLKNRYVPYTRPLSGKLQPGESREVELKNDENTDVDLVEHLRDNLTNTKAKDGFQAGLFPLTSKAQTSYDYRLLKRESMNGRNTLLVHFSPRDKNELGWEGDAWIDTESFQPVLVRTRLAHGIPFWVKTMLGTNVPGLGFATTYAPQPDGVWFPVTFGTEFKIHVLFFFHRQITMSVTNRDFQKTHTEANILDTTEP</sequence>
<dbReference type="Proteomes" id="UP001634747">
    <property type="component" value="Unassembled WGS sequence"/>
</dbReference>
<dbReference type="RefSeq" id="WP_344688338.1">
    <property type="nucleotide sequence ID" value="NZ_BAABBH010000001.1"/>
</dbReference>
<protein>
    <recommendedName>
        <fullName evidence="4">Outer membrane lipoprotein-sorting protein</fullName>
    </recommendedName>
</protein>
<accession>A0ABW9KLF4</accession>
<gene>
    <name evidence="2" type="ORF">ACK2TP_12690</name>
</gene>
<evidence type="ECO:0000256" key="1">
    <source>
        <dbReference type="SAM" id="SignalP"/>
    </source>
</evidence>
<feature type="signal peptide" evidence="1">
    <location>
        <begin position="1"/>
        <end position="20"/>
    </location>
</feature>
<feature type="chain" id="PRO_5045184742" description="Outer membrane lipoprotein-sorting protein" evidence="1">
    <location>
        <begin position="21"/>
        <end position="289"/>
    </location>
</feature>
<dbReference type="EMBL" id="JBJYXY010000001">
    <property type="protein sequence ID" value="MFN2976624.1"/>
    <property type="molecule type" value="Genomic_DNA"/>
</dbReference>
<proteinExistence type="predicted"/>
<keyword evidence="3" id="KW-1185">Reference proteome</keyword>
<keyword evidence="1" id="KW-0732">Signal</keyword>
<evidence type="ECO:0008006" key="4">
    <source>
        <dbReference type="Google" id="ProtNLM"/>
    </source>
</evidence>
<evidence type="ECO:0000313" key="2">
    <source>
        <dbReference type="EMBL" id="MFN2976624.1"/>
    </source>
</evidence>
<name>A0ABW9KLF4_9BACT</name>
<reference evidence="2 3" key="1">
    <citation type="submission" date="2024-12" db="EMBL/GenBank/DDBJ databases">
        <authorList>
            <person name="Lee Y."/>
        </authorList>
    </citation>
    <scope>NUCLEOTIDE SEQUENCE [LARGE SCALE GENOMIC DNA]</scope>
    <source>
        <strain evidence="2 3">03SUJ4</strain>
    </source>
</reference>
<organism evidence="2 3">
    <name type="scientific">Terriglobus aquaticus</name>
    <dbReference type="NCBI Taxonomy" id="940139"/>
    <lineage>
        <taxon>Bacteria</taxon>
        <taxon>Pseudomonadati</taxon>
        <taxon>Acidobacteriota</taxon>
        <taxon>Terriglobia</taxon>
        <taxon>Terriglobales</taxon>
        <taxon>Acidobacteriaceae</taxon>
        <taxon>Terriglobus</taxon>
    </lineage>
</organism>
<dbReference type="Gene3D" id="2.50.20.10">
    <property type="entry name" value="Lipoprotein localisation LolA/LolB/LppX"/>
    <property type="match status" value="1"/>
</dbReference>
<comment type="caution">
    <text evidence="2">The sequence shown here is derived from an EMBL/GenBank/DDBJ whole genome shotgun (WGS) entry which is preliminary data.</text>
</comment>
<evidence type="ECO:0000313" key="3">
    <source>
        <dbReference type="Proteomes" id="UP001634747"/>
    </source>
</evidence>